<dbReference type="RefSeq" id="WP_173180400.1">
    <property type="nucleotide sequence ID" value="NZ_AP023189.1"/>
</dbReference>
<feature type="domain" description="Methyltransferase" evidence="6">
    <location>
        <begin position="35"/>
        <end position="123"/>
    </location>
</feature>
<gene>
    <name evidence="5 7" type="primary">tam</name>
    <name evidence="7" type="ORF">TUM18999_24420</name>
    <name evidence="8" type="ORF">TUM20286_21470</name>
</gene>
<dbReference type="CDD" id="cd02440">
    <property type="entry name" value="AdoMet_MTases"/>
    <property type="match status" value="1"/>
</dbReference>
<evidence type="ECO:0000313" key="7">
    <source>
        <dbReference type="EMBL" id="BCG24251.1"/>
    </source>
</evidence>
<dbReference type="HAMAP" id="MF_00560">
    <property type="entry name" value="Tran_acon_Me_trans"/>
    <property type="match status" value="1"/>
</dbReference>
<evidence type="ECO:0000256" key="4">
    <source>
        <dbReference type="ARBA" id="ARBA00022691"/>
    </source>
</evidence>
<dbReference type="EMBL" id="AP023189">
    <property type="protein sequence ID" value="BCG24251.1"/>
    <property type="molecule type" value="Genomic_DNA"/>
</dbReference>
<dbReference type="Gene3D" id="1.10.150.290">
    <property type="entry name" value="S-adenosyl-L-methionine-dependent methyltransferases"/>
    <property type="match status" value="1"/>
</dbReference>
<protein>
    <recommendedName>
        <fullName evidence="5">Trans-aconitate 2-methyltransferase</fullName>
        <ecNumber evidence="5">2.1.1.144</ecNumber>
    </recommendedName>
</protein>
<keyword evidence="4 5" id="KW-0949">S-adenosyl-L-methionine</keyword>
<evidence type="ECO:0000256" key="2">
    <source>
        <dbReference type="ARBA" id="ARBA00022603"/>
    </source>
</evidence>
<evidence type="ECO:0000256" key="1">
    <source>
        <dbReference type="ARBA" id="ARBA00022490"/>
    </source>
</evidence>
<sequence length="256" mass="28365">MSWSAAQYRKFEDERNRPIHDLLAQVPEHPVARAIDLGCGPGNSTQLLLERFPDARVTGLDSSEDMIEAARQRLPDVNFQVGDITRWSSAEPVDLILANASLQWVPDHASLLPALLARLAPGGSLAVQMPDNLDEPAHRLMREIASQGPWAERLADAHRARDSRHPASWYFGVLREAGVRVNVWRTVYHHALAGGPKAIVEWFKGSGLRPFLAPLSAAEQEQYLARYEAAVAGAYPSYADGCVLLPFPRLFFVATR</sequence>
<keyword evidence="2 5" id="KW-0489">Methyltransferase</keyword>
<dbReference type="InterPro" id="IPR029063">
    <property type="entry name" value="SAM-dependent_MTases_sf"/>
</dbReference>
<dbReference type="InterPro" id="IPR041698">
    <property type="entry name" value="Methyltransf_25"/>
</dbReference>
<dbReference type="Pfam" id="PF13649">
    <property type="entry name" value="Methyltransf_25"/>
    <property type="match status" value="1"/>
</dbReference>
<dbReference type="AlphaFoldDB" id="A0A6J4E6W7"/>
<dbReference type="GO" id="GO:0005737">
    <property type="term" value="C:cytoplasm"/>
    <property type="evidence" value="ECO:0007669"/>
    <property type="project" value="UniProtKB-SubCell"/>
</dbReference>
<dbReference type="GO" id="GO:0030798">
    <property type="term" value="F:trans-aconitate 2-methyltransferase activity"/>
    <property type="evidence" value="ECO:0007669"/>
    <property type="project" value="UniProtKB-UniRule"/>
</dbReference>
<comment type="function">
    <text evidence="5">Catalyzes the S-adenosylmethionine monomethyl esterification of trans-aconitate.</text>
</comment>
<evidence type="ECO:0000256" key="3">
    <source>
        <dbReference type="ARBA" id="ARBA00022679"/>
    </source>
</evidence>
<name>A0A6J4E6W7_9PSED</name>
<dbReference type="Proteomes" id="UP000509383">
    <property type="component" value="Chromosome"/>
</dbReference>
<evidence type="ECO:0000256" key="5">
    <source>
        <dbReference type="HAMAP-Rule" id="MF_00560"/>
    </source>
</evidence>
<dbReference type="GO" id="GO:0032259">
    <property type="term" value="P:methylation"/>
    <property type="evidence" value="ECO:0007669"/>
    <property type="project" value="UniProtKB-KW"/>
</dbReference>
<dbReference type="InterPro" id="IPR023149">
    <property type="entry name" value="Trans_acon_MeTrfase_C"/>
</dbReference>
<dbReference type="Gene3D" id="3.40.50.150">
    <property type="entry name" value="Vaccinia Virus protein VP39"/>
    <property type="match status" value="1"/>
</dbReference>
<accession>A0A6J4E6W7</accession>
<dbReference type="InterPro" id="IPR023506">
    <property type="entry name" value="Trans-aconitate_MeTrfase"/>
</dbReference>
<dbReference type="Proteomes" id="UP001054892">
    <property type="component" value="Unassembled WGS sequence"/>
</dbReference>
<comment type="catalytic activity">
    <reaction evidence="5">
        <text>trans-aconitate + S-adenosyl-L-methionine = (E)-3-(methoxycarbonyl)pent-2-enedioate + S-adenosyl-L-homocysteine</text>
        <dbReference type="Rhea" id="RHEA:14969"/>
        <dbReference type="ChEBI" id="CHEBI:15708"/>
        <dbReference type="ChEBI" id="CHEBI:57470"/>
        <dbReference type="ChEBI" id="CHEBI:57856"/>
        <dbReference type="ChEBI" id="CHEBI:59789"/>
        <dbReference type="EC" id="2.1.1.144"/>
    </reaction>
</comment>
<dbReference type="KEGG" id="ptw:TUM18999_24420"/>
<keyword evidence="1 5" id="KW-0963">Cytoplasm</keyword>
<evidence type="ECO:0000313" key="8">
    <source>
        <dbReference type="EMBL" id="GJN52395.1"/>
    </source>
</evidence>
<dbReference type="SUPFAM" id="SSF53335">
    <property type="entry name" value="S-adenosyl-L-methionine-dependent methyltransferases"/>
    <property type="match status" value="1"/>
</dbReference>
<comment type="similarity">
    <text evidence="5">Belongs to the methyltransferase superfamily. Tam family.</text>
</comment>
<dbReference type="EMBL" id="BQKM01000003">
    <property type="protein sequence ID" value="GJN52395.1"/>
    <property type="molecule type" value="Genomic_DNA"/>
</dbReference>
<comment type="subcellular location">
    <subcellularLocation>
        <location evidence="5">Cytoplasm</location>
    </subcellularLocation>
</comment>
<evidence type="ECO:0000313" key="10">
    <source>
        <dbReference type="Proteomes" id="UP001054892"/>
    </source>
</evidence>
<dbReference type="PANTHER" id="PTHR43861:SF1">
    <property type="entry name" value="TRANS-ACONITATE 2-METHYLTRANSFERASE"/>
    <property type="match status" value="1"/>
</dbReference>
<dbReference type="EC" id="2.1.1.144" evidence="5"/>
<keyword evidence="3 5" id="KW-0808">Transferase</keyword>
<proteinExistence type="inferred from homology"/>
<dbReference type="NCBIfam" id="NF002463">
    <property type="entry name" value="PRK01683.1"/>
    <property type="match status" value="1"/>
</dbReference>
<evidence type="ECO:0000313" key="9">
    <source>
        <dbReference type="Proteomes" id="UP000509383"/>
    </source>
</evidence>
<keyword evidence="10" id="KW-1185">Reference proteome</keyword>
<evidence type="ECO:0000259" key="6">
    <source>
        <dbReference type="Pfam" id="PF13649"/>
    </source>
</evidence>
<organism evidence="7 9">
    <name type="scientific">Pseudomonas tohonis</name>
    <dbReference type="NCBI Taxonomy" id="2725477"/>
    <lineage>
        <taxon>Bacteria</taxon>
        <taxon>Pseudomonadati</taxon>
        <taxon>Pseudomonadota</taxon>
        <taxon>Gammaproteobacteria</taxon>
        <taxon>Pseudomonadales</taxon>
        <taxon>Pseudomonadaceae</taxon>
        <taxon>Pseudomonas</taxon>
    </lineage>
</organism>
<dbReference type="PANTHER" id="PTHR43861">
    <property type="entry name" value="TRANS-ACONITATE 2-METHYLTRANSFERASE-RELATED"/>
    <property type="match status" value="1"/>
</dbReference>
<reference evidence="7 9" key="1">
    <citation type="submission" date="2020-05" db="EMBL/GenBank/DDBJ databases">
        <title>Characterization of novel class B3 metallo-beta-lactamase from novel Pseudomonas species.</title>
        <authorList>
            <person name="Yamada K."/>
            <person name="Aoki K."/>
            <person name="Ishii Y."/>
        </authorList>
    </citation>
    <scope>NUCLEOTIDE SEQUENCE [LARGE SCALE GENOMIC DNA]</scope>
    <source>
        <strain evidence="7 9">TUM18999</strain>
        <strain evidence="8 10">TUM20286</strain>
    </source>
</reference>